<dbReference type="GO" id="GO:0008236">
    <property type="term" value="F:serine-type peptidase activity"/>
    <property type="evidence" value="ECO:0007669"/>
    <property type="project" value="InterPro"/>
</dbReference>
<dbReference type="Pfam" id="PF03572">
    <property type="entry name" value="Peptidase_S41"/>
    <property type="match status" value="1"/>
</dbReference>
<accession>A0A2M8NYY7</accession>
<dbReference type="SUPFAM" id="SSF52096">
    <property type="entry name" value="ClpP/crotonase"/>
    <property type="match status" value="1"/>
</dbReference>
<dbReference type="GO" id="GO:0006508">
    <property type="term" value="P:proteolysis"/>
    <property type="evidence" value="ECO:0007669"/>
    <property type="project" value="InterPro"/>
</dbReference>
<dbReference type="EMBL" id="PGTK01000009">
    <property type="protein sequence ID" value="PJF30511.1"/>
    <property type="molecule type" value="Genomic_DNA"/>
</dbReference>
<dbReference type="AlphaFoldDB" id="A0A2M8NYY7"/>
<evidence type="ECO:0000313" key="3">
    <source>
        <dbReference type="EMBL" id="PJF30511.1"/>
    </source>
</evidence>
<sequence length="791" mass="87570">MTRLTLRALIVVWSAFAIVSAPLATHAQDDLLPVATIQQDEGGVQRLHGEVAYTSLRFALFSPDPYVIMFNLSEYVRNGGFVAERTNVPQDAQVLGRVTSDPSTSPFTYELLLPKEPPGIPTAFGSGEVRIYLIALISNLFGDPFLSQREYFGAYRSAIITTDRLKSGKLLLFAEEGRGVFPAGRGADGVLFTEDDPLVRLPDGYTLVDVSDEPFTFSRPRHAAVDLLEAPSAVQDDLSDKSYLDAFDSLIALLEQKYAFSEYYDIDYERIRAELRPRAQRVASREAFLQLLYALIRYFPDGHIGMNNVPDSAIRAALGGVGIWAQLLDDGRMIVYRLPENLPAARSGLQIGAEIIAVNGVPVAEALTQVQPFSNTGIATPYNRLILQQRDLFRGEIGKSIEVTFRNPNASATQRVSLTFVQDVDGLINFQPFYRAEAPDRWLPIETRQVEGYTVLQFYSFADDLPLTMRLWQRAIEQARKAPSRDGKDGLIIDMRNNGGGSAYLTLLTASTFFNAPLEVGNSAEYDDEAGEFTINPRERNLLLPPDENERYEGNVVVIVSPDCASACEFFSYYLTLQNRAQIVGYYGTAGLGGSRFEVVLPDDIQFVYTRGRALDADGQIHIEGKGVQPTIRVPITAENVLSKGDPLLEAAIAYLDAQPLPSEERRITTQSGVFRLSVPRSWRTTSLGVRSGGGEARLNLYAFRSVTVSRLLESLQRTAKDGRIDELETVRLGGADWTFYRFIAEVGTETIAVSVVGNTLRVLELVTPAQRADYYTNTVLHPAAATFRLE</sequence>
<dbReference type="PANTHER" id="PTHR32060">
    <property type="entry name" value="TAIL-SPECIFIC PROTEASE"/>
    <property type="match status" value="1"/>
</dbReference>
<protein>
    <recommendedName>
        <fullName evidence="2">Tail specific protease domain-containing protein</fullName>
    </recommendedName>
</protein>
<comment type="caution">
    <text evidence="3">The sequence shown here is derived from an EMBL/GenBank/DDBJ whole genome shotgun (WGS) entry which is preliminary data.</text>
</comment>
<dbReference type="GO" id="GO:0030288">
    <property type="term" value="C:outer membrane-bounded periplasmic space"/>
    <property type="evidence" value="ECO:0007669"/>
    <property type="project" value="TreeGrafter"/>
</dbReference>
<dbReference type="SMART" id="SM00245">
    <property type="entry name" value="TSPc"/>
    <property type="match status" value="1"/>
</dbReference>
<evidence type="ECO:0000313" key="4">
    <source>
        <dbReference type="Proteomes" id="UP000228921"/>
    </source>
</evidence>
<dbReference type="Gene3D" id="3.90.226.10">
    <property type="entry name" value="2-enoyl-CoA Hydratase, Chain A, domain 1"/>
    <property type="match status" value="1"/>
</dbReference>
<dbReference type="Proteomes" id="UP000228921">
    <property type="component" value="Unassembled WGS sequence"/>
</dbReference>
<feature type="signal peptide" evidence="1">
    <location>
        <begin position="1"/>
        <end position="27"/>
    </location>
</feature>
<dbReference type="GO" id="GO:0007165">
    <property type="term" value="P:signal transduction"/>
    <property type="evidence" value="ECO:0007669"/>
    <property type="project" value="TreeGrafter"/>
</dbReference>
<dbReference type="SUPFAM" id="SSF50156">
    <property type="entry name" value="PDZ domain-like"/>
    <property type="match status" value="1"/>
</dbReference>
<dbReference type="Gene3D" id="3.30.750.44">
    <property type="match status" value="1"/>
</dbReference>
<proteinExistence type="predicted"/>
<organism evidence="3 4">
    <name type="scientific">Candidatus Thermofonsia Clade 1 bacterium</name>
    <dbReference type="NCBI Taxonomy" id="2364210"/>
    <lineage>
        <taxon>Bacteria</taxon>
        <taxon>Bacillati</taxon>
        <taxon>Chloroflexota</taxon>
        <taxon>Candidatus Thermofontia</taxon>
        <taxon>Candidatus Thermofonsia Clade 1</taxon>
    </lineage>
</organism>
<dbReference type="InterPro" id="IPR029045">
    <property type="entry name" value="ClpP/crotonase-like_dom_sf"/>
</dbReference>
<feature type="chain" id="PRO_5014870219" description="Tail specific protease domain-containing protein" evidence="1">
    <location>
        <begin position="28"/>
        <end position="791"/>
    </location>
</feature>
<dbReference type="InterPro" id="IPR036034">
    <property type="entry name" value="PDZ_sf"/>
</dbReference>
<gene>
    <name evidence="3" type="ORF">CUN51_07615</name>
</gene>
<feature type="domain" description="Tail specific protease" evidence="2">
    <location>
        <begin position="413"/>
        <end position="635"/>
    </location>
</feature>
<evidence type="ECO:0000259" key="2">
    <source>
        <dbReference type="SMART" id="SM00245"/>
    </source>
</evidence>
<reference evidence="3 4" key="1">
    <citation type="submission" date="2017-11" db="EMBL/GenBank/DDBJ databases">
        <title>Evolution of Phototrophy in the Chloroflexi Phylum Driven by Horizontal Gene Transfer.</title>
        <authorList>
            <person name="Ward L.M."/>
            <person name="Hemp J."/>
            <person name="Shih P.M."/>
            <person name="Mcglynn S.E."/>
            <person name="Fischer W."/>
        </authorList>
    </citation>
    <scope>NUCLEOTIDE SEQUENCE [LARGE SCALE GENOMIC DNA]</scope>
    <source>
        <strain evidence="3">CP2_2F</strain>
    </source>
</reference>
<evidence type="ECO:0000256" key="1">
    <source>
        <dbReference type="SAM" id="SignalP"/>
    </source>
</evidence>
<dbReference type="PANTHER" id="PTHR32060:SF30">
    <property type="entry name" value="CARBOXY-TERMINAL PROCESSING PROTEASE CTPA"/>
    <property type="match status" value="1"/>
</dbReference>
<dbReference type="GO" id="GO:0004175">
    <property type="term" value="F:endopeptidase activity"/>
    <property type="evidence" value="ECO:0007669"/>
    <property type="project" value="TreeGrafter"/>
</dbReference>
<dbReference type="InterPro" id="IPR005151">
    <property type="entry name" value="Tail-specific_protease"/>
</dbReference>
<name>A0A2M8NYY7_9CHLR</name>
<dbReference type="Gene3D" id="2.30.42.10">
    <property type="match status" value="1"/>
</dbReference>
<keyword evidence="1" id="KW-0732">Signal</keyword>